<organism evidence="1 2">
    <name type="scientific">Lactococcus lactis subsp. cremoris</name>
    <name type="common">Streptococcus cremoris</name>
    <dbReference type="NCBI Taxonomy" id="1359"/>
    <lineage>
        <taxon>Bacteria</taxon>
        <taxon>Bacillati</taxon>
        <taxon>Bacillota</taxon>
        <taxon>Bacilli</taxon>
        <taxon>Lactobacillales</taxon>
        <taxon>Streptococcaceae</taxon>
        <taxon>Lactococcus</taxon>
    </lineage>
</organism>
<proteinExistence type="predicted"/>
<dbReference type="PATRIC" id="fig|1359.32.peg.1011"/>
<accession>A0A166JCD9</accession>
<evidence type="ECO:0000313" key="1">
    <source>
        <dbReference type="EMBL" id="KZK05999.1"/>
    </source>
</evidence>
<sequence>MRNLIVKLMNTVNKKGPSVKSGGSVISYFYDKIEKIRGLI</sequence>
<reference evidence="1 2" key="1">
    <citation type="submission" date="2015-08" db="EMBL/GenBank/DDBJ databases">
        <title>Draft Genome Sequences of 11 Lactococcus lactis subspecies cremoris strains.</title>
        <authorList>
            <person name="Wels M."/>
            <person name="Backus L."/>
            <person name="Boekhorst J."/>
            <person name="Dijkstra A."/>
            <person name="Beerthuizen M."/>
            <person name="Siezen R."/>
            <person name="Bachmann H."/>
            <person name="Van Hijum S."/>
        </authorList>
    </citation>
    <scope>NUCLEOTIDE SEQUENCE [LARGE SCALE GENOMIC DNA]</scope>
    <source>
        <strain evidence="1 2">KW10</strain>
    </source>
</reference>
<evidence type="ECO:0000313" key="2">
    <source>
        <dbReference type="Proteomes" id="UP000076519"/>
    </source>
</evidence>
<name>A0A166JCD9_LACLC</name>
<gene>
    <name evidence="1" type="ORF">AB996_1564</name>
</gene>
<dbReference type="RefSeq" id="WP_269199248.1">
    <property type="nucleotide sequence ID" value="NZ_LIYF01000023.1"/>
</dbReference>
<dbReference type="Proteomes" id="UP000076519">
    <property type="component" value="Unassembled WGS sequence"/>
</dbReference>
<comment type="caution">
    <text evidence="1">The sequence shown here is derived from an EMBL/GenBank/DDBJ whole genome shotgun (WGS) entry which is preliminary data.</text>
</comment>
<dbReference type="EMBL" id="LIYF01000023">
    <property type="protein sequence ID" value="KZK05999.1"/>
    <property type="molecule type" value="Genomic_DNA"/>
</dbReference>
<protein>
    <submittedName>
        <fullName evidence="1">Uncharacterized protein</fullName>
    </submittedName>
</protein>
<dbReference type="AlphaFoldDB" id="A0A166JCD9"/>